<protein>
    <submittedName>
        <fullName evidence="2">Uncharacterized protein</fullName>
    </submittedName>
</protein>
<evidence type="ECO:0000313" key="2">
    <source>
        <dbReference type="EMBL" id="TYH40173.1"/>
    </source>
</evidence>
<keyword evidence="1" id="KW-0472">Membrane</keyword>
<reference evidence="2 3" key="1">
    <citation type="submission" date="2019-07" db="EMBL/GenBank/DDBJ databases">
        <title>WGS assembly of Gossypium tomentosum.</title>
        <authorList>
            <person name="Chen Z.J."/>
            <person name="Sreedasyam A."/>
            <person name="Ando A."/>
            <person name="Song Q."/>
            <person name="De L."/>
            <person name="Hulse-Kemp A."/>
            <person name="Ding M."/>
            <person name="Ye W."/>
            <person name="Kirkbride R."/>
            <person name="Jenkins J."/>
            <person name="Plott C."/>
            <person name="Lovell J."/>
            <person name="Lin Y.-M."/>
            <person name="Vaughn R."/>
            <person name="Liu B."/>
            <person name="Li W."/>
            <person name="Simpson S."/>
            <person name="Scheffler B."/>
            <person name="Saski C."/>
            <person name="Grover C."/>
            <person name="Hu G."/>
            <person name="Conover J."/>
            <person name="Carlson J."/>
            <person name="Shu S."/>
            <person name="Boston L."/>
            <person name="Williams M."/>
            <person name="Peterson D."/>
            <person name="Mcgee K."/>
            <person name="Jones D."/>
            <person name="Wendel J."/>
            <person name="Stelly D."/>
            <person name="Grimwood J."/>
            <person name="Schmutz J."/>
        </authorList>
    </citation>
    <scope>NUCLEOTIDE SEQUENCE [LARGE SCALE GENOMIC DNA]</scope>
    <source>
        <strain evidence="2">7179.01</strain>
    </source>
</reference>
<keyword evidence="1" id="KW-0812">Transmembrane</keyword>
<gene>
    <name evidence="2" type="ORF">ES332_D12G228900v1</name>
</gene>
<evidence type="ECO:0000313" key="3">
    <source>
        <dbReference type="Proteomes" id="UP000322667"/>
    </source>
</evidence>
<dbReference type="Proteomes" id="UP000322667">
    <property type="component" value="Chromosome D12"/>
</dbReference>
<dbReference type="AlphaFoldDB" id="A0A5D2IDJ5"/>
<sequence length="81" mass="8705">MTDGRSRWCQTRVGGPLVCGGGRGVGQGHAALKAPARFFAAKIFSFMGCLGFRVCNFLGYLLLGPGQILGFTISFILFFIK</sequence>
<proteinExistence type="predicted"/>
<dbReference type="EMBL" id="CM017634">
    <property type="protein sequence ID" value="TYH40173.1"/>
    <property type="molecule type" value="Genomic_DNA"/>
</dbReference>
<evidence type="ECO:0000256" key="1">
    <source>
        <dbReference type="SAM" id="Phobius"/>
    </source>
</evidence>
<keyword evidence="1" id="KW-1133">Transmembrane helix</keyword>
<organism evidence="2 3">
    <name type="scientific">Gossypium tomentosum</name>
    <name type="common">Hawaiian cotton</name>
    <name type="synonym">Gossypium sandvicense</name>
    <dbReference type="NCBI Taxonomy" id="34277"/>
    <lineage>
        <taxon>Eukaryota</taxon>
        <taxon>Viridiplantae</taxon>
        <taxon>Streptophyta</taxon>
        <taxon>Embryophyta</taxon>
        <taxon>Tracheophyta</taxon>
        <taxon>Spermatophyta</taxon>
        <taxon>Magnoliopsida</taxon>
        <taxon>eudicotyledons</taxon>
        <taxon>Gunneridae</taxon>
        <taxon>Pentapetalae</taxon>
        <taxon>rosids</taxon>
        <taxon>malvids</taxon>
        <taxon>Malvales</taxon>
        <taxon>Malvaceae</taxon>
        <taxon>Malvoideae</taxon>
        <taxon>Gossypium</taxon>
    </lineage>
</organism>
<keyword evidence="3" id="KW-1185">Reference proteome</keyword>
<name>A0A5D2IDJ5_GOSTO</name>
<accession>A0A5D2IDJ5</accession>
<feature type="transmembrane region" description="Helical" evidence="1">
    <location>
        <begin position="57"/>
        <end position="80"/>
    </location>
</feature>